<sequence length="84" mass="9464">MLDAVADAKNDGLSQLSSVLVYPDPNSYDDDQDKQEVQDEITSYVEALNFVVGSVTKKSHDWRDPWGLKIDSSKRITYGSNIHF</sequence>
<organism evidence="1 2">
    <name type="scientific">Lasiodiplodia mahajangana</name>
    <dbReference type="NCBI Taxonomy" id="1108764"/>
    <lineage>
        <taxon>Eukaryota</taxon>
        <taxon>Fungi</taxon>
        <taxon>Dikarya</taxon>
        <taxon>Ascomycota</taxon>
        <taxon>Pezizomycotina</taxon>
        <taxon>Dothideomycetes</taxon>
        <taxon>Dothideomycetes incertae sedis</taxon>
        <taxon>Botryosphaeriales</taxon>
        <taxon>Botryosphaeriaceae</taxon>
        <taxon>Lasiodiplodia</taxon>
    </lineage>
</organism>
<accession>A0ACC2JYX8</accession>
<reference evidence="1" key="1">
    <citation type="submission" date="2022-12" db="EMBL/GenBank/DDBJ databases">
        <title>Genome Sequence of Lasiodiplodia mahajangana.</title>
        <authorList>
            <person name="Buettner E."/>
        </authorList>
    </citation>
    <scope>NUCLEOTIDE SEQUENCE</scope>
    <source>
        <strain evidence="1">VT137</strain>
    </source>
</reference>
<comment type="caution">
    <text evidence="1">The sequence shown here is derived from an EMBL/GenBank/DDBJ whole genome shotgun (WGS) entry which is preliminary data.</text>
</comment>
<evidence type="ECO:0000313" key="2">
    <source>
        <dbReference type="Proteomes" id="UP001153332"/>
    </source>
</evidence>
<name>A0ACC2JYX8_9PEZI</name>
<evidence type="ECO:0000313" key="1">
    <source>
        <dbReference type="EMBL" id="KAJ8132726.1"/>
    </source>
</evidence>
<dbReference type="Proteomes" id="UP001153332">
    <property type="component" value="Unassembled WGS sequence"/>
</dbReference>
<keyword evidence="2" id="KW-1185">Reference proteome</keyword>
<gene>
    <name evidence="1" type="ORF">O1611_g899</name>
</gene>
<protein>
    <submittedName>
        <fullName evidence="1">Uncharacterized protein</fullName>
    </submittedName>
</protein>
<proteinExistence type="predicted"/>
<dbReference type="EMBL" id="JAPUUL010000091">
    <property type="protein sequence ID" value="KAJ8132726.1"/>
    <property type="molecule type" value="Genomic_DNA"/>
</dbReference>